<feature type="binding site" description="axial binding residue" evidence="15">
    <location>
        <position position="457"/>
    </location>
    <ligand>
        <name>heme</name>
        <dbReference type="ChEBI" id="CHEBI:30413"/>
    </ligand>
    <ligandPart>
        <name>Fe</name>
        <dbReference type="ChEBI" id="CHEBI:18248"/>
    </ligandPart>
</feature>
<evidence type="ECO:0000313" key="17">
    <source>
        <dbReference type="EMBL" id="CAG9103790.1"/>
    </source>
</evidence>
<dbReference type="Pfam" id="PF00067">
    <property type="entry name" value="p450"/>
    <property type="match status" value="1"/>
</dbReference>
<dbReference type="Gene3D" id="1.10.630.10">
    <property type="entry name" value="Cytochrome P450"/>
    <property type="match status" value="1"/>
</dbReference>
<sequence length="514" mass="59290">MSYLDVAVALLAAFIAFTLWTNRRWNYWKKQNVKYLTPIPFLGNVADVIFQRDTFGAVTQRICQQFPDEAVVGMFYCSNPAALVQCPDMLKTIMVKDYAYCSSKEVSVHSHKEPMTKNMFFTFGDKWKLIRQNLTPVYTSAKMKNMFPLVQDCCRIFQKVLDDEIGKGRVVEVKSLIARYTMDCITSCAFGVDSGTMSKGEEGNPFTETGHLLFDERPIAGVKNVLRYGYPSFFYSVGLELYSSKIYRFFRSVILDVINSRNGIKSSRNDMVDLISDWKKNKYITGDSIDNGIDGGNKKVRIEVDDELLVSQCVLFFQAGFQPSALTSAYLLYELAKNQDIQERVLAEVDEYWSTRDEVQTDCVTALPFLAQCMEESLRMYPPVSVLMREIYKDYTLPNGVHLKKGMMIHIPVYHLHHNPKYFPEPEVFRPERFSEEGRKNIVPYTYLPFGEGPRMCIGYRFARLEIFSSLAVLLRRYRVELAPHMPRKLQFLTTSRVLTSIHGIHLRLVDRVN</sequence>
<dbReference type="InterPro" id="IPR050476">
    <property type="entry name" value="Insect_CytP450_Detox"/>
</dbReference>
<evidence type="ECO:0000256" key="1">
    <source>
        <dbReference type="ARBA" id="ARBA00001971"/>
    </source>
</evidence>
<evidence type="ECO:0000256" key="5">
    <source>
        <dbReference type="ARBA" id="ARBA00012109"/>
    </source>
</evidence>
<dbReference type="EC" id="1.14.14.1" evidence="5"/>
<keyword evidence="7 15" id="KW-0479">Metal-binding</keyword>
<dbReference type="CDD" id="cd11056">
    <property type="entry name" value="CYP6-like"/>
    <property type="match status" value="1"/>
</dbReference>
<evidence type="ECO:0000256" key="7">
    <source>
        <dbReference type="ARBA" id="ARBA00022723"/>
    </source>
</evidence>
<dbReference type="PROSITE" id="PS00086">
    <property type="entry name" value="CYTOCHROME_P450"/>
    <property type="match status" value="1"/>
</dbReference>
<dbReference type="GO" id="GO:0005506">
    <property type="term" value="F:iron ion binding"/>
    <property type="evidence" value="ECO:0007669"/>
    <property type="project" value="InterPro"/>
</dbReference>
<dbReference type="AlphaFoldDB" id="A0A8S4DKQ5"/>
<comment type="subcellular location">
    <subcellularLocation>
        <location evidence="3">Endoplasmic reticulum membrane</location>
        <topology evidence="3">Peripheral membrane protein</topology>
    </subcellularLocation>
    <subcellularLocation>
        <location evidence="2">Microsome membrane</location>
        <topology evidence="2">Peripheral membrane protein</topology>
    </subcellularLocation>
</comment>
<accession>A0A8S4DKQ5</accession>
<evidence type="ECO:0000256" key="14">
    <source>
        <dbReference type="ARBA" id="ARBA00047827"/>
    </source>
</evidence>
<evidence type="ECO:0000256" key="6">
    <source>
        <dbReference type="ARBA" id="ARBA00022617"/>
    </source>
</evidence>
<dbReference type="GO" id="GO:0005789">
    <property type="term" value="C:endoplasmic reticulum membrane"/>
    <property type="evidence" value="ECO:0007669"/>
    <property type="project" value="UniProtKB-SubCell"/>
</dbReference>
<keyword evidence="10 16" id="KW-0560">Oxidoreductase</keyword>
<dbReference type="GO" id="GO:0016712">
    <property type="term" value="F:oxidoreductase activity, acting on paired donors, with incorporation or reduction of molecular oxygen, reduced flavin or flavoprotein as one donor, and incorporation of one atom of oxygen"/>
    <property type="evidence" value="ECO:0007669"/>
    <property type="project" value="UniProtKB-EC"/>
</dbReference>
<evidence type="ECO:0000256" key="11">
    <source>
        <dbReference type="ARBA" id="ARBA00023004"/>
    </source>
</evidence>
<proteinExistence type="inferred from homology"/>
<dbReference type="InterPro" id="IPR001128">
    <property type="entry name" value="Cyt_P450"/>
</dbReference>
<dbReference type="PANTHER" id="PTHR24292:SF104">
    <property type="entry name" value="CYTOCHROME P450 308A1-RELATED"/>
    <property type="match status" value="1"/>
</dbReference>
<evidence type="ECO:0000256" key="4">
    <source>
        <dbReference type="ARBA" id="ARBA00010617"/>
    </source>
</evidence>
<dbReference type="Proteomes" id="UP000653454">
    <property type="component" value="Unassembled WGS sequence"/>
</dbReference>
<dbReference type="InterPro" id="IPR017972">
    <property type="entry name" value="Cyt_P450_CS"/>
</dbReference>
<organism evidence="17 18">
    <name type="scientific">Plutella xylostella</name>
    <name type="common">Diamondback moth</name>
    <name type="synonym">Plutella maculipennis</name>
    <dbReference type="NCBI Taxonomy" id="51655"/>
    <lineage>
        <taxon>Eukaryota</taxon>
        <taxon>Metazoa</taxon>
        <taxon>Ecdysozoa</taxon>
        <taxon>Arthropoda</taxon>
        <taxon>Hexapoda</taxon>
        <taxon>Insecta</taxon>
        <taxon>Pterygota</taxon>
        <taxon>Neoptera</taxon>
        <taxon>Endopterygota</taxon>
        <taxon>Lepidoptera</taxon>
        <taxon>Glossata</taxon>
        <taxon>Ditrysia</taxon>
        <taxon>Yponomeutoidea</taxon>
        <taxon>Plutellidae</taxon>
        <taxon>Plutella</taxon>
    </lineage>
</organism>
<keyword evidence="18" id="KW-1185">Reference proteome</keyword>
<reference evidence="17" key="1">
    <citation type="submission" date="2020-11" db="EMBL/GenBank/DDBJ databases">
        <authorList>
            <person name="Whiteford S."/>
        </authorList>
    </citation>
    <scope>NUCLEOTIDE SEQUENCE</scope>
</reference>
<keyword evidence="11 15" id="KW-0408">Iron</keyword>
<evidence type="ECO:0000256" key="13">
    <source>
        <dbReference type="ARBA" id="ARBA00023136"/>
    </source>
</evidence>
<evidence type="ECO:0000256" key="3">
    <source>
        <dbReference type="ARBA" id="ARBA00004406"/>
    </source>
</evidence>
<keyword evidence="8" id="KW-0256">Endoplasmic reticulum</keyword>
<dbReference type="GO" id="GO:0020037">
    <property type="term" value="F:heme binding"/>
    <property type="evidence" value="ECO:0007669"/>
    <property type="project" value="InterPro"/>
</dbReference>
<evidence type="ECO:0000256" key="8">
    <source>
        <dbReference type="ARBA" id="ARBA00022824"/>
    </source>
</evidence>
<evidence type="ECO:0000256" key="9">
    <source>
        <dbReference type="ARBA" id="ARBA00022848"/>
    </source>
</evidence>
<protein>
    <recommendedName>
        <fullName evidence="5">unspecific monooxygenase</fullName>
        <ecNumber evidence="5">1.14.14.1</ecNumber>
    </recommendedName>
</protein>
<comment type="cofactor">
    <cofactor evidence="1 15">
        <name>heme</name>
        <dbReference type="ChEBI" id="CHEBI:30413"/>
    </cofactor>
</comment>
<dbReference type="InterPro" id="IPR002401">
    <property type="entry name" value="Cyt_P450_E_grp-I"/>
</dbReference>
<dbReference type="FunFam" id="1.10.630.10:FF:000042">
    <property type="entry name" value="Cytochrome P450"/>
    <property type="match status" value="1"/>
</dbReference>
<comment type="similarity">
    <text evidence="4 16">Belongs to the cytochrome P450 family.</text>
</comment>
<dbReference type="PRINTS" id="PR00385">
    <property type="entry name" value="P450"/>
</dbReference>
<gene>
    <name evidence="17" type="ORF">PLXY2_LOCUS3258</name>
</gene>
<keyword evidence="9" id="KW-0492">Microsome</keyword>
<keyword evidence="13" id="KW-0472">Membrane</keyword>
<comment type="caution">
    <text evidence="17">The sequence shown here is derived from an EMBL/GenBank/DDBJ whole genome shotgun (WGS) entry which is preliminary data.</text>
</comment>
<evidence type="ECO:0000256" key="10">
    <source>
        <dbReference type="ARBA" id="ARBA00023002"/>
    </source>
</evidence>
<keyword evidence="6 15" id="KW-0349">Heme</keyword>
<dbReference type="SUPFAM" id="SSF48264">
    <property type="entry name" value="Cytochrome P450"/>
    <property type="match status" value="1"/>
</dbReference>
<dbReference type="EMBL" id="CAJHNJ030000008">
    <property type="protein sequence ID" value="CAG9103790.1"/>
    <property type="molecule type" value="Genomic_DNA"/>
</dbReference>
<dbReference type="PANTHER" id="PTHR24292">
    <property type="entry name" value="CYTOCHROME P450"/>
    <property type="match status" value="1"/>
</dbReference>
<name>A0A8S4DKQ5_PLUXY</name>
<comment type="catalytic activity">
    <reaction evidence="14">
        <text>an organic molecule + reduced [NADPH--hemoprotein reductase] + O2 = an alcohol + oxidized [NADPH--hemoprotein reductase] + H2O + H(+)</text>
        <dbReference type="Rhea" id="RHEA:17149"/>
        <dbReference type="Rhea" id="RHEA-COMP:11964"/>
        <dbReference type="Rhea" id="RHEA-COMP:11965"/>
        <dbReference type="ChEBI" id="CHEBI:15377"/>
        <dbReference type="ChEBI" id="CHEBI:15378"/>
        <dbReference type="ChEBI" id="CHEBI:15379"/>
        <dbReference type="ChEBI" id="CHEBI:30879"/>
        <dbReference type="ChEBI" id="CHEBI:57618"/>
        <dbReference type="ChEBI" id="CHEBI:58210"/>
        <dbReference type="ChEBI" id="CHEBI:142491"/>
        <dbReference type="EC" id="1.14.14.1"/>
    </reaction>
</comment>
<evidence type="ECO:0000313" key="18">
    <source>
        <dbReference type="Proteomes" id="UP000653454"/>
    </source>
</evidence>
<evidence type="ECO:0000256" key="12">
    <source>
        <dbReference type="ARBA" id="ARBA00023033"/>
    </source>
</evidence>
<dbReference type="PRINTS" id="PR00463">
    <property type="entry name" value="EP450I"/>
</dbReference>
<dbReference type="InterPro" id="IPR036396">
    <property type="entry name" value="Cyt_P450_sf"/>
</dbReference>
<evidence type="ECO:0000256" key="2">
    <source>
        <dbReference type="ARBA" id="ARBA00004174"/>
    </source>
</evidence>
<keyword evidence="12 16" id="KW-0503">Monooxygenase</keyword>
<evidence type="ECO:0000256" key="16">
    <source>
        <dbReference type="RuleBase" id="RU000461"/>
    </source>
</evidence>
<evidence type="ECO:0000256" key="15">
    <source>
        <dbReference type="PIRSR" id="PIRSR602401-1"/>
    </source>
</evidence>